<evidence type="ECO:0000256" key="2">
    <source>
        <dbReference type="ARBA" id="ARBA00012438"/>
    </source>
</evidence>
<dbReference type="InterPro" id="IPR003594">
    <property type="entry name" value="HATPase_dom"/>
</dbReference>
<dbReference type="EMBL" id="BAAAGX010000007">
    <property type="protein sequence ID" value="GAA0234732.1"/>
    <property type="molecule type" value="Genomic_DNA"/>
</dbReference>
<dbReference type="Proteomes" id="UP001500967">
    <property type="component" value="Unassembled WGS sequence"/>
</dbReference>
<feature type="domain" description="Histidine kinase/HSP90-like ATPase" evidence="7">
    <location>
        <begin position="501"/>
        <end position="583"/>
    </location>
</feature>
<dbReference type="EC" id="2.7.13.3" evidence="2"/>
<feature type="transmembrane region" description="Helical" evidence="6">
    <location>
        <begin position="72"/>
        <end position="88"/>
    </location>
</feature>
<feature type="transmembrane region" description="Helical" evidence="6">
    <location>
        <begin position="171"/>
        <end position="195"/>
    </location>
</feature>
<gene>
    <name evidence="8" type="ORF">GCM10009539_20080</name>
</gene>
<reference evidence="9" key="1">
    <citation type="journal article" date="2019" name="Int. J. Syst. Evol. Microbiol.">
        <title>The Global Catalogue of Microorganisms (GCM) 10K type strain sequencing project: providing services to taxonomists for standard genome sequencing and annotation.</title>
        <authorList>
            <consortium name="The Broad Institute Genomics Platform"/>
            <consortium name="The Broad Institute Genome Sequencing Center for Infectious Disease"/>
            <person name="Wu L."/>
            <person name="Ma J."/>
        </authorList>
    </citation>
    <scope>NUCLEOTIDE SEQUENCE [LARGE SCALE GENOMIC DNA]</scope>
    <source>
        <strain evidence="9">JCM 10425</strain>
    </source>
</reference>
<dbReference type="InterPro" id="IPR050482">
    <property type="entry name" value="Sensor_HK_TwoCompSys"/>
</dbReference>
<dbReference type="Gene3D" id="3.30.565.10">
    <property type="entry name" value="Histidine kinase-like ATPase, C-terminal domain"/>
    <property type="match status" value="1"/>
</dbReference>
<dbReference type="CDD" id="cd16917">
    <property type="entry name" value="HATPase_UhpB-NarQ-NarX-like"/>
    <property type="match status" value="1"/>
</dbReference>
<proteinExistence type="predicted"/>
<feature type="transmembrane region" description="Helical" evidence="6">
    <location>
        <begin position="238"/>
        <end position="258"/>
    </location>
</feature>
<keyword evidence="6" id="KW-0472">Membrane</keyword>
<dbReference type="PANTHER" id="PTHR24421:SF10">
    <property type="entry name" value="NITRATE_NITRITE SENSOR PROTEIN NARQ"/>
    <property type="match status" value="1"/>
</dbReference>
<name>A0ABP3DK31_9ACTN</name>
<keyword evidence="6" id="KW-1133">Transmembrane helix</keyword>
<feature type="transmembrane region" description="Helical" evidence="6">
    <location>
        <begin position="207"/>
        <end position="226"/>
    </location>
</feature>
<evidence type="ECO:0000256" key="3">
    <source>
        <dbReference type="ARBA" id="ARBA00022679"/>
    </source>
</evidence>
<dbReference type="PANTHER" id="PTHR24421">
    <property type="entry name" value="NITRATE/NITRITE SENSOR PROTEIN NARX-RELATED"/>
    <property type="match status" value="1"/>
</dbReference>
<evidence type="ECO:0000256" key="4">
    <source>
        <dbReference type="ARBA" id="ARBA00022777"/>
    </source>
</evidence>
<evidence type="ECO:0000256" key="5">
    <source>
        <dbReference type="ARBA" id="ARBA00023012"/>
    </source>
</evidence>
<comment type="caution">
    <text evidence="8">The sequence shown here is derived from an EMBL/GenBank/DDBJ whole genome shotgun (WGS) entry which is preliminary data.</text>
</comment>
<feature type="transmembrane region" description="Helical" evidence="6">
    <location>
        <begin position="16"/>
        <end position="37"/>
    </location>
</feature>
<evidence type="ECO:0000313" key="8">
    <source>
        <dbReference type="EMBL" id="GAA0234732.1"/>
    </source>
</evidence>
<feature type="transmembrane region" description="Helical" evidence="6">
    <location>
        <begin position="43"/>
        <end position="65"/>
    </location>
</feature>
<keyword evidence="9" id="KW-1185">Reference proteome</keyword>
<evidence type="ECO:0000256" key="1">
    <source>
        <dbReference type="ARBA" id="ARBA00000085"/>
    </source>
</evidence>
<evidence type="ECO:0000313" key="9">
    <source>
        <dbReference type="Proteomes" id="UP001500967"/>
    </source>
</evidence>
<feature type="transmembrane region" description="Helical" evidence="6">
    <location>
        <begin position="94"/>
        <end position="117"/>
    </location>
</feature>
<accession>A0ABP3DK31</accession>
<sequence>MPRETDLQGGAVKSRAAPLLVGPAAGLLAVVCGLPYWREHVPAALMTCLGCAGFAAAGGLFAGSADGRRRSGLLLVTGAFCVALAWVVTWNSGIWPLISFLAQGTAYVLSGAAVLLYPGGRLAGRFERAWVVSAAVVLIGGQIVVGLVSRPEWNGLRPDVVWPNFASDRRIFDLTVEIVIVLQLLLVVWYLVVLFRQARRLPELERSARLPLLLATGFFGVGAAVLTTGSDAWTELDALLSFYVVVNLLAMAVPLAVLSGALRERWREVDAPHRVVRMTSATSSVASVRDALATALRDPALSLLFWVPSERSYVDRRGQLVLRPRASGGRWLAEARIDERQPLALVELAEGLRERGPMVDAVLRAGSQALLTAQLQAVATAQLEQVLAAQARVEERETAERRRLEQDLREGAQRQLVSLASRLEGLTGLPEPARSVAVSCRAEVVGTIADLEALARGLHPSVLRTDGLGAALDEVAARLGLAVRVAVRAGRKPPAVEATAYFALCEGLTNVAKYAPGARVRIEVTEADGWLHGVVADDGPGGARVIPGGGLAGIDRRIRALHGRTLVESEPGAGTRLRISLPSA</sequence>
<organism evidence="8 9">
    <name type="scientific">Cryptosporangium japonicum</name>
    <dbReference type="NCBI Taxonomy" id="80872"/>
    <lineage>
        <taxon>Bacteria</taxon>
        <taxon>Bacillati</taxon>
        <taxon>Actinomycetota</taxon>
        <taxon>Actinomycetes</taxon>
        <taxon>Cryptosporangiales</taxon>
        <taxon>Cryptosporangiaceae</taxon>
        <taxon>Cryptosporangium</taxon>
    </lineage>
</organism>
<keyword evidence="5" id="KW-0902">Two-component regulatory system</keyword>
<feature type="transmembrane region" description="Helical" evidence="6">
    <location>
        <begin position="129"/>
        <end position="151"/>
    </location>
</feature>
<keyword evidence="6" id="KW-0812">Transmembrane</keyword>
<comment type="catalytic activity">
    <reaction evidence="1">
        <text>ATP + protein L-histidine = ADP + protein N-phospho-L-histidine.</text>
        <dbReference type="EC" id="2.7.13.3"/>
    </reaction>
</comment>
<dbReference type="InterPro" id="IPR036890">
    <property type="entry name" value="HATPase_C_sf"/>
</dbReference>
<evidence type="ECO:0000256" key="6">
    <source>
        <dbReference type="SAM" id="Phobius"/>
    </source>
</evidence>
<protein>
    <recommendedName>
        <fullName evidence="2">histidine kinase</fullName>
        <ecNumber evidence="2">2.7.13.3</ecNumber>
    </recommendedName>
</protein>
<dbReference type="SUPFAM" id="SSF55874">
    <property type="entry name" value="ATPase domain of HSP90 chaperone/DNA topoisomerase II/histidine kinase"/>
    <property type="match status" value="1"/>
</dbReference>
<dbReference type="Pfam" id="PF02518">
    <property type="entry name" value="HATPase_c"/>
    <property type="match status" value="1"/>
</dbReference>
<keyword evidence="4" id="KW-0418">Kinase</keyword>
<keyword evidence="3" id="KW-0808">Transferase</keyword>
<evidence type="ECO:0000259" key="7">
    <source>
        <dbReference type="Pfam" id="PF02518"/>
    </source>
</evidence>